<feature type="coiled-coil region" evidence="7">
    <location>
        <begin position="89"/>
        <end position="221"/>
    </location>
</feature>
<accession>A0A0S4JCC2</accession>
<evidence type="ECO:0000313" key="11">
    <source>
        <dbReference type="Proteomes" id="UP000051952"/>
    </source>
</evidence>
<dbReference type="PANTHER" id="PTHR13815:SF7">
    <property type="entry name" value="GOLGIN SUBFAMILY A MEMBER 5"/>
    <property type="match status" value="1"/>
</dbReference>
<keyword evidence="6 9" id="KW-0472">Membrane</keyword>
<dbReference type="AlphaFoldDB" id="A0A0S4JCC2"/>
<evidence type="ECO:0000256" key="3">
    <source>
        <dbReference type="ARBA" id="ARBA00022989"/>
    </source>
</evidence>
<evidence type="ECO:0000256" key="6">
    <source>
        <dbReference type="ARBA" id="ARBA00023136"/>
    </source>
</evidence>
<evidence type="ECO:0000256" key="8">
    <source>
        <dbReference type="SAM" id="MobiDB-lite"/>
    </source>
</evidence>
<evidence type="ECO:0000256" key="9">
    <source>
        <dbReference type="SAM" id="Phobius"/>
    </source>
</evidence>
<evidence type="ECO:0000256" key="7">
    <source>
        <dbReference type="SAM" id="Coils"/>
    </source>
</evidence>
<evidence type="ECO:0000256" key="2">
    <source>
        <dbReference type="ARBA" id="ARBA00022692"/>
    </source>
</evidence>
<dbReference type="GO" id="GO:0031985">
    <property type="term" value="C:Golgi cisterna"/>
    <property type="evidence" value="ECO:0007669"/>
    <property type="project" value="TreeGrafter"/>
</dbReference>
<evidence type="ECO:0000256" key="5">
    <source>
        <dbReference type="ARBA" id="ARBA00023054"/>
    </source>
</evidence>
<name>A0A0S4JCC2_BODSA</name>
<feature type="compositionally biased region" description="Basic and acidic residues" evidence="8">
    <location>
        <begin position="14"/>
        <end position="26"/>
    </location>
</feature>
<feature type="compositionally biased region" description="Polar residues" evidence="8">
    <location>
        <begin position="231"/>
        <end position="241"/>
    </location>
</feature>
<dbReference type="Proteomes" id="UP000051952">
    <property type="component" value="Unassembled WGS sequence"/>
</dbReference>
<keyword evidence="4" id="KW-0333">Golgi apparatus</keyword>
<sequence>MSFLQGVTSFLESVDQKAGEMSRRTDGNQQQYEEDDDHQYVHHSTPDTSFTVQDAAASRDQPASLDELRTPAESAKLIQSLLQAQSQLSARHEKDLTEKHAQYQQLEKKLADLQAHSRAADAKVTELLATVDASQSTIHQLREELSNAKSVASSSDEASSALKSELHHLQEELQRSTDEKKSVAFEAAALRDAKKRAEAQYESVQSELNDYRRRVKFLLEEKDRRIIELENASSSTNTSGTPLQPVPSASSPLSAAQTEQFERSAAQQTERIASLEEKVHHLSELLALEKSSAEAARLESITIQDAKRVVQQQLDEADRQFEAERAAHSETRALKNHLDSEVESLQRELKAKKSQSSAQSGGGHQDALGLELRVRELAEMLMEKQAALEAKRSEADQWRTRFEVSQQRLREAESVHAAMSSGPGARGSQQSRSARALYVDEESNLLLAGDMGELGRTKFIRNLSAKGGWGEQVANAAQGLDKVSLKTGSFLRRNALLRVMLVAYVMMLHVWVFLVLTMSAVPSDPRRAVGPPV</sequence>
<protein>
    <submittedName>
        <fullName evidence="10">Transmembrane protein, putative</fullName>
    </submittedName>
</protein>
<dbReference type="GO" id="GO:0000301">
    <property type="term" value="P:retrograde transport, vesicle recycling within Golgi"/>
    <property type="evidence" value="ECO:0007669"/>
    <property type="project" value="TreeGrafter"/>
</dbReference>
<gene>
    <name evidence="10" type="ORF">BSAL_19790</name>
</gene>
<evidence type="ECO:0000313" key="10">
    <source>
        <dbReference type="EMBL" id="CUG89192.1"/>
    </source>
</evidence>
<keyword evidence="2 9" id="KW-0812">Transmembrane</keyword>
<feature type="region of interest" description="Disordered" evidence="8">
    <location>
        <begin position="335"/>
        <end position="367"/>
    </location>
</feature>
<dbReference type="GO" id="GO:0000139">
    <property type="term" value="C:Golgi membrane"/>
    <property type="evidence" value="ECO:0007669"/>
    <property type="project" value="UniProtKB-SubCell"/>
</dbReference>
<keyword evidence="5 7" id="KW-0175">Coiled coil</keyword>
<keyword evidence="3 9" id="KW-1133">Transmembrane helix</keyword>
<feature type="compositionally biased region" description="Basic and acidic residues" evidence="8">
    <location>
        <begin position="335"/>
        <end position="351"/>
    </location>
</feature>
<proteinExistence type="predicted"/>
<dbReference type="PANTHER" id="PTHR13815">
    <property type="entry name" value="GOLGIN-84"/>
    <property type="match status" value="1"/>
</dbReference>
<evidence type="ECO:0000256" key="1">
    <source>
        <dbReference type="ARBA" id="ARBA00004194"/>
    </source>
</evidence>
<organism evidence="10 11">
    <name type="scientific">Bodo saltans</name>
    <name type="common">Flagellated protozoan</name>
    <dbReference type="NCBI Taxonomy" id="75058"/>
    <lineage>
        <taxon>Eukaryota</taxon>
        <taxon>Discoba</taxon>
        <taxon>Euglenozoa</taxon>
        <taxon>Kinetoplastea</taxon>
        <taxon>Metakinetoplastina</taxon>
        <taxon>Eubodonida</taxon>
        <taxon>Bodonidae</taxon>
        <taxon>Bodo</taxon>
    </lineage>
</organism>
<feature type="region of interest" description="Disordered" evidence="8">
    <location>
        <begin position="14"/>
        <end position="67"/>
    </location>
</feature>
<dbReference type="EMBL" id="CYKH01001711">
    <property type="protein sequence ID" value="CUG89192.1"/>
    <property type="molecule type" value="Genomic_DNA"/>
</dbReference>
<comment type="subcellular location">
    <subcellularLocation>
        <location evidence="1">Golgi apparatus membrane</location>
        <topology evidence="1">Single-pass membrane protein</topology>
    </subcellularLocation>
</comment>
<feature type="transmembrane region" description="Helical" evidence="9">
    <location>
        <begin position="495"/>
        <end position="517"/>
    </location>
</feature>
<feature type="region of interest" description="Disordered" evidence="8">
    <location>
        <begin position="230"/>
        <end position="269"/>
    </location>
</feature>
<dbReference type="OrthoDB" id="248903at2759"/>
<evidence type="ECO:0000256" key="4">
    <source>
        <dbReference type="ARBA" id="ARBA00023034"/>
    </source>
</evidence>
<dbReference type="VEuPathDB" id="TriTrypDB:BSAL_19790"/>
<dbReference type="OMA" id="CSSYEAH"/>
<keyword evidence="11" id="KW-1185">Reference proteome</keyword>
<dbReference type="GO" id="GO:0007030">
    <property type="term" value="P:Golgi organization"/>
    <property type="evidence" value="ECO:0007669"/>
    <property type="project" value="InterPro"/>
</dbReference>
<reference evidence="11" key="1">
    <citation type="submission" date="2015-09" db="EMBL/GenBank/DDBJ databases">
        <authorList>
            <consortium name="Pathogen Informatics"/>
        </authorList>
    </citation>
    <scope>NUCLEOTIDE SEQUENCE [LARGE SCALE GENOMIC DNA]</scope>
    <source>
        <strain evidence="11">Lake Konstanz</strain>
    </source>
</reference>
<dbReference type="Gene3D" id="1.10.287.1490">
    <property type="match status" value="1"/>
</dbReference>
<feature type="compositionally biased region" description="Low complexity" evidence="8">
    <location>
        <begin position="242"/>
        <end position="257"/>
    </location>
</feature>
<dbReference type="Pfam" id="PF09787">
    <property type="entry name" value="Golgin_A5"/>
    <property type="match status" value="1"/>
</dbReference>
<dbReference type="InterPro" id="IPR019177">
    <property type="entry name" value="Golgin_subfamily_A_member_5"/>
</dbReference>